<reference evidence="4 5" key="1">
    <citation type="submission" date="2019-03" db="EMBL/GenBank/DDBJ databases">
        <title>Genomic Encyclopedia of Type Strains, Phase III (KMG-III): the genomes of soil and plant-associated and newly described type strains.</title>
        <authorList>
            <person name="Whitman W."/>
        </authorList>
    </citation>
    <scope>NUCLEOTIDE SEQUENCE [LARGE SCALE GENOMIC DNA]</scope>
    <source>
        <strain evidence="4 5">CGMCC 1.7660</strain>
    </source>
</reference>
<feature type="compositionally biased region" description="Gly residues" evidence="1">
    <location>
        <begin position="243"/>
        <end position="304"/>
    </location>
</feature>
<feature type="region of interest" description="Disordered" evidence="1">
    <location>
        <begin position="202"/>
        <end position="339"/>
    </location>
</feature>
<keyword evidence="5" id="KW-1185">Reference proteome</keyword>
<evidence type="ECO:0000313" key="4">
    <source>
        <dbReference type="EMBL" id="TDQ78408.1"/>
    </source>
</evidence>
<dbReference type="EMBL" id="SNYW01000013">
    <property type="protein sequence ID" value="TDQ78408.1"/>
    <property type="molecule type" value="Genomic_DNA"/>
</dbReference>
<feature type="domain" description="FecR protein" evidence="3">
    <location>
        <begin position="69"/>
        <end position="171"/>
    </location>
</feature>
<evidence type="ECO:0000256" key="2">
    <source>
        <dbReference type="SAM" id="SignalP"/>
    </source>
</evidence>
<feature type="compositionally biased region" description="Polar residues" evidence="1">
    <location>
        <begin position="223"/>
        <end position="235"/>
    </location>
</feature>
<evidence type="ECO:0000259" key="3">
    <source>
        <dbReference type="Pfam" id="PF04773"/>
    </source>
</evidence>
<proteinExistence type="predicted"/>
<organism evidence="4 5">
    <name type="scientific">Dongia mobilis</name>
    <dbReference type="NCBI Taxonomy" id="578943"/>
    <lineage>
        <taxon>Bacteria</taxon>
        <taxon>Pseudomonadati</taxon>
        <taxon>Pseudomonadota</taxon>
        <taxon>Alphaproteobacteria</taxon>
        <taxon>Rhodospirillales</taxon>
        <taxon>Dongiaceae</taxon>
        <taxon>Dongia</taxon>
    </lineage>
</organism>
<keyword evidence="2" id="KW-0732">Signal</keyword>
<protein>
    <submittedName>
        <fullName evidence="4">FecR family protein</fullName>
    </submittedName>
</protein>
<gene>
    <name evidence="4" type="ORF">A8950_3456</name>
</gene>
<dbReference type="Pfam" id="PF04773">
    <property type="entry name" value="FecR"/>
    <property type="match status" value="1"/>
</dbReference>
<dbReference type="PANTHER" id="PTHR38731:SF3">
    <property type="entry name" value="BLL6125 PROTEIN"/>
    <property type="match status" value="1"/>
</dbReference>
<dbReference type="InterPro" id="IPR006860">
    <property type="entry name" value="FecR"/>
</dbReference>
<name>A0A4R6WPY1_9PROT</name>
<sequence>MKRISRRIAVLAGIAACLTASGVAFTALAATTTDPIADVIDLVNEAFQTPPDGEEGPISLGDRLLSDSVVRTAADSAVEMSFPDGAVLRLEAESEMTLDSYVYDPDGAATTAQVNLNSGLMRFTTDEEAGINDEGIVFETPVATVGIRGTDIAISVGADGSTVVDVLSGSVVAKPKEHEQSVGGEEGDSILITNSKMPPQVGAIGDFATAAGPAPGTGPGFGNSNLDSEGRSQGESGQARGSQGDGSGGGAGGNSGAGGGGSDGGSGGSGGGGSGGGGSGGGGSGGGGSGGGGSGGADGDGNSGHGDNDNGRDPDNPGKGKDNSGQGNGNGNGKGLGRD</sequence>
<dbReference type="PANTHER" id="PTHR38731">
    <property type="entry name" value="LIPL45-RELATED LIPOPROTEIN-RELATED"/>
    <property type="match status" value="1"/>
</dbReference>
<dbReference type="Proteomes" id="UP000295783">
    <property type="component" value="Unassembled WGS sequence"/>
</dbReference>
<feature type="compositionally biased region" description="Basic and acidic residues" evidence="1">
    <location>
        <begin position="306"/>
        <end position="322"/>
    </location>
</feature>
<evidence type="ECO:0000256" key="1">
    <source>
        <dbReference type="SAM" id="MobiDB-lite"/>
    </source>
</evidence>
<accession>A0A4R6WPY1</accession>
<comment type="caution">
    <text evidence="4">The sequence shown here is derived from an EMBL/GenBank/DDBJ whole genome shotgun (WGS) entry which is preliminary data.</text>
</comment>
<dbReference type="Gene3D" id="2.60.120.1440">
    <property type="match status" value="1"/>
</dbReference>
<feature type="signal peptide" evidence="2">
    <location>
        <begin position="1"/>
        <end position="29"/>
    </location>
</feature>
<feature type="compositionally biased region" description="Gly residues" evidence="1">
    <location>
        <begin position="326"/>
        <end position="339"/>
    </location>
</feature>
<evidence type="ECO:0000313" key="5">
    <source>
        <dbReference type="Proteomes" id="UP000295783"/>
    </source>
</evidence>
<feature type="chain" id="PRO_5020936716" evidence="2">
    <location>
        <begin position="30"/>
        <end position="339"/>
    </location>
</feature>
<dbReference type="AlphaFoldDB" id="A0A4R6WPY1"/>